<dbReference type="Proteomes" id="UP000620133">
    <property type="component" value="Chromosome"/>
</dbReference>
<dbReference type="RefSeq" id="WP_176239245.1">
    <property type="nucleotide sequence ID" value="NZ_AP024412.1"/>
</dbReference>
<dbReference type="KEGG" id="manr:MPAN_014910"/>
<keyword evidence="2" id="KW-1185">Reference proteome</keyword>
<protein>
    <submittedName>
        <fullName evidence="1">Uncharacterized protein</fullName>
    </submittedName>
</protein>
<dbReference type="AlphaFoldDB" id="A0A7U9THJ6"/>
<reference evidence="1" key="1">
    <citation type="submission" date="2021-01" db="EMBL/GenBank/DDBJ databases">
        <title>Draft genome sequence of Acholeplasmataceae bacterium strain Mahy22.</title>
        <authorList>
            <person name="Watanabe M."/>
            <person name="Kojima H."/>
            <person name="Fukui M."/>
        </authorList>
    </citation>
    <scope>NUCLEOTIDE SEQUENCE</scope>
    <source>
        <strain evidence="1">Mahy22</strain>
    </source>
</reference>
<evidence type="ECO:0000313" key="1">
    <source>
        <dbReference type="EMBL" id="BCR36598.1"/>
    </source>
</evidence>
<accession>A0A7U9THJ6</accession>
<sequence>MRKEKMEELVIRMNINLSIRLNDKKSLYNNEEIELYNEPCMALHRAIYEFTRHELKINEFESKILENLMQWCNLFLSDYCDAYQIIDLIDNTLSNWLFVDKYLK</sequence>
<organism evidence="1 2">
    <name type="scientific">Mariniplasma anaerobium</name>
    <dbReference type="NCBI Taxonomy" id="2735436"/>
    <lineage>
        <taxon>Bacteria</taxon>
        <taxon>Bacillati</taxon>
        <taxon>Mycoplasmatota</taxon>
        <taxon>Mollicutes</taxon>
        <taxon>Acholeplasmatales</taxon>
        <taxon>Acholeplasmataceae</taxon>
        <taxon>Mariniplasma</taxon>
    </lineage>
</organism>
<name>A0A7U9THJ6_9MOLU</name>
<evidence type="ECO:0000313" key="2">
    <source>
        <dbReference type="Proteomes" id="UP000620133"/>
    </source>
</evidence>
<gene>
    <name evidence="1" type="ORF">MPAN_014910</name>
</gene>
<dbReference type="EMBL" id="AP024412">
    <property type="protein sequence ID" value="BCR36598.1"/>
    <property type="molecule type" value="Genomic_DNA"/>
</dbReference>
<proteinExistence type="predicted"/>